<keyword evidence="1" id="KW-1133">Transmembrane helix</keyword>
<proteinExistence type="predicted"/>
<reference evidence="2 3" key="1">
    <citation type="submission" date="2018-11" db="EMBL/GenBank/DDBJ databases">
        <authorList>
            <consortium name="Pathogen Informatics"/>
        </authorList>
    </citation>
    <scope>NUCLEOTIDE SEQUENCE [LARGE SCALE GENOMIC DNA]</scope>
</reference>
<evidence type="ECO:0000313" key="2">
    <source>
        <dbReference type="EMBL" id="VDM15281.1"/>
    </source>
</evidence>
<keyword evidence="3" id="KW-1185">Reference proteome</keyword>
<feature type="transmembrane region" description="Helical" evidence="1">
    <location>
        <begin position="23"/>
        <end position="44"/>
    </location>
</feature>
<dbReference type="EMBL" id="UYWW01007499">
    <property type="protein sequence ID" value="VDM15281.1"/>
    <property type="molecule type" value="Genomic_DNA"/>
</dbReference>
<protein>
    <submittedName>
        <fullName evidence="2">Uncharacterized protein</fullName>
    </submittedName>
</protein>
<accession>A0A3P7DYM2</accession>
<dbReference type="AlphaFoldDB" id="A0A3P7DYM2"/>
<keyword evidence="1" id="KW-0812">Transmembrane</keyword>
<organism evidence="2 3">
    <name type="scientific">Wuchereria bancrofti</name>
    <dbReference type="NCBI Taxonomy" id="6293"/>
    <lineage>
        <taxon>Eukaryota</taxon>
        <taxon>Metazoa</taxon>
        <taxon>Ecdysozoa</taxon>
        <taxon>Nematoda</taxon>
        <taxon>Chromadorea</taxon>
        <taxon>Rhabditida</taxon>
        <taxon>Spirurina</taxon>
        <taxon>Spiruromorpha</taxon>
        <taxon>Filarioidea</taxon>
        <taxon>Onchocercidae</taxon>
        <taxon>Wuchereria</taxon>
    </lineage>
</organism>
<dbReference type="InParanoid" id="A0A3P7DYM2"/>
<dbReference type="Proteomes" id="UP000270924">
    <property type="component" value="Unassembled WGS sequence"/>
</dbReference>
<evidence type="ECO:0000313" key="3">
    <source>
        <dbReference type="Proteomes" id="UP000270924"/>
    </source>
</evidence>
<gene>
    <name evidence="2" type="ORF">WBA_LOCUS8667</name>
</gene>
<evidence type="ECO:0000256" key="1">
    <source>
        <dbReference type="SAM" id="Phobius"/>
    </source>
</evidence>
<name>A0A3P7DYM2_WUCBA</name>
<sequence>MDLLDGLLEELLEAKWEAFGRRYLTLSFSCFVVYFIFVFMAFMCRPFSMTTKVLTHDDTHDFNTSMPCNNTSFDNPCPNSTYTIFDYMMLKATTLQSFSSYAANKQVTLTLQNIEEVWYHSDLCHLWRYTGSGWQQYVSL</sequence>
<keyword evidence="1" id="KW-0472">Membrane</keyword>